<evidence type="ECO:0000313" key="11">
    <source>
        <dbReference type="EMBL" id="MXQ50719.1"/>
    </source>
</evidence>
<protein>
    <submittedName>
        <fullName evidence="11">ATP-binding cassette domain-containing protein</fullName>
    </submittedName>
</protein>
<dbReference type="CDD" id="cd03214">
    <property type="entry name" value="ABC_Iron-Siderophores_B12_Hemin"/>
    <property type="match status" value="1"/>
</dbReference>
<dbReference type="Pfam" id="PF00005">
    <property type="entry name" value="ABC_tran"/>
    <property type="match status" value="1"/>
</dbReference>
<dbReference type="GO" id="GO:0006826">
    <property type="term" value="P:iron ion transport"/>
    <property type="evidence" value="ECO:0007669"/>
    <property type="project" value="UniProtKB-KW"/>
</dbReference>
<comment type="caution">
    <text evidence="11">The sequence shown here is derived from an EMBL/GenBank/DDBJ whole genome shotgun (WGS) entry which is preliminary data.</text>
</comment>
<evidence type="ECO:0000256" key="4">
    <source>
        <dbReference type="ARBA" id="ARBA00022496"/>
    </source>
</evidence>
<evidence type="ECO:0000256" key="1">
    <source>
        <dbReference type="ARBA" id="ARBA00004202"/>
    </source>
</evidence>
<dbReference type="GO" id="GO:0005886">
    <property type="term" value="C:plasma membrane"/>
    <property type="evidence" value="ECO:0007669"/>
    <property type="project" value="UniProtKB-SubCell"/>
</dbReference>
<dbReference type="GO" id="GO:0005524">
    <property type="term" value="F:ATP binding"/>
    <property type="evidence" value="ECO:0007669"/>
    <property type="project" value="UniProtKB-KW"/>
</dbReference>
<keyword evidence="12" id="KW-1185">Reference proteome</keyword>
<organism evidence="11 12">
    <name type="scientific">Salinicoccus hispanicus</name>
    <dbReference type="NCBI Taxonomy" id="157225"/>
    <lineage>
        <taxon>Bacteria</taxon>
        <taxon>Bacillati</taxon>
        <taxon>Bacillota</taxon>
        <taxon>Bacilli</taxon>
        <taxon>Bacillales</taxon>
        <taxon>Staphylococcaceae</taxon>
        <taxon>Salinicoccus</taxon>
    </lineage>
</organism>
<evidence type="ECO:0000256" key="6">
    <source>
        <dbReference type="ARBA" id="ARBA00022840"/>
    </source>
</evidence>
<dbReference type="PROSITE" id="PS50893">
    <property type="entry name" value="ABC_TRANSPORTER_2"/>
    <property type="match status" value="1"/>
</dbReference>
<evidence type="ECO:0000313" key="12">
    <source>
        <dbReference type="Proteomes" id="UP000436284"/>
    </source>
</evidence>
<keyword evidence="7" id="KW-0408">Iron</keyword>
<dbReference type="PANTHER" id="PTHR42771:SF3">
    <property type="entry name" value="PETROBACTIN IMPORT ATP-BINDING PROTEIN YCLP"/>
    <property type="match status" value="1"/>
</dbReference>
<dbReference type="InterPro" id="IPR003593">
    <property type="entry name" value="AAA+_ATPase"/>
</dbReference>
<dbReference type="OrthoDB" id="9787851at2"/>
<accession>A0A6N8U549</accession>
<dbReference type="InterPro" id="IPR027417">
    <property type="entry name" value="P-loop_NTPase"/>
</dbReference>
<reference evidence="11 12" key="1">
    <citation type="submission" date="2019-12" db="EMBL/GenBank/DDBJ databases">
        <title>Salinicoccus cyprini sp. nov., isolated from gastro-intestinal tract of mirror carp, Cyprinus carpio var. specularis, collected from Gobind Sagar Reservoir, Himachal Pradesh, India.</title>
        <authorList>
            <person name="Talwar C."/>
            <person name="Singh A.K."/>
            <person name="Lal R."/>
            <person name="Negi R.K."/>
        </authorList>
    </citation>
    <scope>NUCLEOTIDE SEQUENCE [LARGE SCALE GENOMIC DNA]</scope>
    <source>
        <strain evidence="11 12">J-82</strain>
    </source>
</reference>
<keyword evidence="3" id="KW-1003">Cell membrane</keyword>
<dbReference type="PANTHER" id="PTHR42771">
    <property type="entry name" value="IRON(3+)-HYDROXAMATE IMPORT ATP-BINDING PROTEIN FHUC"/>
    <property type="match status" value="1"/>
</dbReference>
<dbReference type="InterPro" id="IPR051535">
    <property type="entry name" value="Siderophore_ABC-ATPase"/>
</dbReference>
<keyword evidence="6 11" id="KW-0067">ATP-binding</keyword>
<dbReference type="Gene3D" id="3.40.50.300">
    <property type="entry name" value="P-loop containing nucleotide triphosphate hydrolases"/>
    <property type="match status" value="1"/>
</dbReference>
<dbReference type="EMBL" id="WUUK01000002">
    <property type="protein sequence ID" value="MXQ50719.1"/>
    <property type="molecule type" value="Genomic_DNA"/>
</dbReference>
<evidence type="ECO:0000256" key="5">
    <source>
        <dbReference type="ARBA" id="ARBA00022741"/>
    </source>
</evidence>
<dbReference type="RefSeq" id="WP_160653904.1">
    <property type="nucleotide sequence ID" value="NZ_JBHRWU010000001.1"/>
</dbReference>
<comment type="subcellular location">
    <subcellularLocation>
        <location evidence="1">Cell membrane</location>
        <topology evidence="1">Peripheral membrane protein</topology>
    </subcellularLocation>
</comment>
<dbReference type="Proteomes" id="UP000436284">
    <property type="component" value="Unassembled WGS sequence"/>
</dbReference>
<evidence type="ECO:0000256" key="9">
    <source>
        <dbReference type="ARBA" id="ARBA00023136"/>
    </source>
</evidence>
<evidence type="ECO:0000256" key="2">
    <source>
        <dbReference type="ARBA" id="ARBA00022448"/>
    </source>
</evidence>
<keyword evidence="4" id="KW-0410">Iron transport</keyword>
<gene>
    <name evidence="11" type="ORF">GQ671_05485</name>
</gene>
<dbReference type="InterPro" id="IPR003439">
    <property type="entry name" value="ABC_transporter-like_ATP-bd"/>
</dbReference>
<keyword evidence="9" id="KW-0472">Membrane</keyword>
<evidence type="ECO:0000256" key="8">
    <source>
        <dbReference type="ARBA" id="ARBA00023065"/>
    </source>
</evidence>
<dbReference type="GO" id="GO:0016887">
    <property type="term" value="F:ATP hydrolysis activity"/>
    <property type="evidence" value="ECO:0007669"/>
    <property type="project" value="InterPro"/>
</dbReference>
<name>A0A6N8U549_9STAP</name>
<evidence type="ECO:0000256" key="3">
    <source>
        <dbReference type="ARBA" id="ARBA00022475"/>
    </source>
</evidence>
<evidence type="ECO:0000259" key="10">
    <source>
        <dbReference type="PROSITE" id="PS50893"/>
    </source>
</evidence>
<dbReference type="FunFam" id="3.40.50.300:FF:000134">
    <property type="entry name" value="Iron-enterobactin ABC transporter ATP-binding protein"/>
    <property type="match status" value="1"/>
</dbReference>
<sequence length="273" mass="31117">MIDLKSISKIYGQKKVVNDVSVSIAKGKVTSFIGPNGAGKSTLLSMVTRLLDQDSGDVLLEGENILQAPSDKLAKKIAILKQSNNLDLKITVRELISFGRFPYSRGRLTQKDHEIIDEAISYMELEQFEERYIDELSGGQRQRVYIAMTIAQDTEYIFLDEPLNNLDMKHSVQIMQILRRLVRERNKTIIIVIHDINFASCYSDNIVAMKDGEVVISGSKDDVIRKEILEDIYEMDINIECIYGQQICVYFDEHQDASVDDFIEDQAQVQIRA</sequence>
<dbReference type="SMART" id="SM00382">
    <property type="entry name" value="AAA"/>
    <property type="match status" value="1"/>
</dbReference>
<keyword evidence="2" id="KW-0813">Transport</keyword>
<feature type="domain" description="ABC transporter" evidence="10">
    <location>
        <begin position="2"/>
        <end position="236"/>
    </location>
</feature>
<keyword evidence="8" id="KW-0406">Ion transport</keyword>
<dbReference type="SUPFAM" id="SSF52540">
    <property type="entry name" value="P-loop containing nucleoside triphosphate hydrolases"/>
    <property type="match status" value="1"/>
</dbReference>
<dbReference type="AlphaFoldDB" id="A0A6N8U549"/>
<evidence type="ECO:0000256" key="7">
    <source>
        <dbReference type="ARBA" id="ARBA00023004"/>
    </source>
</evidence>
<proteinExistence type="predicted"/>
<keyword evidence="5" id="KW-0547">Nucleotide-binding</keyword>